<protein>
    <submittedName>
        <fullName evidence="1">Uncharacterized protein</fullName>
    </submittedName>
</protein>
<accession>A0ACB9EKD8</accession>
<dbReference type="Proteomes" id="UP001055879">
    <property type="component" value="Linkage Group LG02"/>
</dbReference>
<proteinExistence type="predicted"/>
<evidence type="ECO:0000313" key="2">
    <source>
        <dbReference type="Proteomes" id="UP001055879"/>
    </source>
</evidence>
<keyword evidence="2" id="KW-1185">Reference proteome</keyword>
<gene>
    <name evidence="1" type="ORF">L6452_06631</name>
</gene>
<comment type="caution">
    <text evidence="1">The sequence shown here is derived from an EMBL/GenBank/DDBJ whole genome shotgun (WGS) entry which is preliminary data.</text>
</comment>
<evidence type="ECO:0000313" key="1">
    <source>
        <dbReference type="EMBL" id="KAI3759058.1"/>
    </source>
</evidence>
<reference evidence="1 2" key="2">
    <citation type="journal article" date="2022" name="Mol. Ecol. Resour.">
        <title>The genomes of chicory, endive, great burdock and yacon provide insights into Asteraceae paleo-polyploidization history and plant inulin production.</title>
        <authorList>
            <person name="Fan W."/>
            <person name="Wang S."/>
            <person name="Wang H."/>
            <person name="Wang A."/>
            <person name="Jiang F."/>
            <person name="Liu H."/>
            <person name="Zhao H."/>
            <person name="Xu D."/>
            <person name="Zhang Y."/>
        </authorList>
    </citation>
    <scope>NUCLEOTIDE SEQUENCE [LARGE SCALE GENOMIC DNA]</scope>
    <source>
        <strain evidence="2">cv. Niubang</strain>
    </source>
</reference>
<name>A0ACB9EKD8_ARCLA</name>
<reference evidence="2" key="1">
    <citation type="journal article" date="2022" name="Mol. Ecol. Resour.">
        <title>The genomes of chicory, endive, great burdock and yacon provide insights into Asteraceae palaeo-polyploidization history and plant inulin production.</title>
        <authorList>
            <person name="Fan W."/>
            <person name="Wang S."/>
            <person name="Wang H."/>
            <person name="Wang A."/>
            <person name="Jiang F."/>
            <person name="Liu H."/>
            <person name="Zhao H."/>
            <person name="Xu D."/>
            <person name="Zhang Y."/>
        </authorList>
    </citation>
    <scope>NUCLEOTIDE SEQUENCE [LARGE SCALE GENOMIC DNA]</scope>
    <source>
        <strain evidence="2">cv. Niubang</strain>
    </source>
</reference>
<dbReference type="EMBL" id="CM042048">
    <property type="protein sequence ID" value="KAI3759058.1"/>
    <property type="molecule type" value="Genomic_DNA"/>
</dbReference>
<sequence>MRSTVLQPCTSSKGTLDVPAACYSGISPPASCTRHSPVDYEGLIFSVRHPRSCSLCRRLPVYRRSPLLFGASAFTSAKSSARLCYSVTLLLSSSYSSY</sequence>
<organism evidence="1 2">
    <name type="scientific">Arctium lappa</name>
    <name type="common">Greater burdock</name>
    <name type="synonym">Lappa major</name>
    <dbReference type="NCBI Taxonomy" id="4217"/>
    <lineage>
        <taxon>Eukaryota</taxon>
        <taxon>Viridiplantae</taxon>
        <taxon>Streptophyta</taxon>
        <taxon>Embryophyta</taxon>
        <taxon>Tracheophyta</taxon>
        <taxon>Spermatophyta</taxon>
        <taxon>Magnoliopsida</taxon>
        <taxon>eudicotyledons</taxon>
        <taxon>Gunneridae</taxon>
        <taxon>Pentapetalae</taxon>
        <taxon>asterids</taxon>
        <taxon>campanulids</taxon>
        <taxon>Asterales</taxon>
        <taxon>Asteraceae</taxon>
        <taxon>Carduoideae</taxon>
        <taxon>Cardueae</taxon>
        <taxon>Arctiinae</taxon>
        <taxon>Arctium</taxon>
    </lineage>
</organism>